<organism evidence="2 3">
    <name type="scientific">Nonomuraea pusilla</name>
    <dbReference type="NCBI Taxonomy" id="46177"/>
    <lineage>
        <taxon>Bacteria</taxon>
        <taxon>Bacillati</taxon>
        <taxon>Actinomycetota</taxon>
        <taxon>Actinomycetes</taxon>
        <taxon>Streptosporangiales</taxon>
        <taxon>Streptosporangiaceae</taxon>
        <taxon>Nonomuraea</taxon>
    </lineage>
</organism>
<feature type="domain" description="Carboxymuconolactone decarboxylase-like" evidence="1">
    <location>
        <begin position="49"/>
        <end position="133"/>
    </location>
</feature>
<evidence type="ECO:0000313" key="2">
    <source>
        <dbReference type="EMBL" id="SEL78115.1"/>
    </source>
</evidence>
<dbReference type="PANTHER" id="PTHR35446:SF2">
    <property type="entry name" value="CARBOXYMUCONOLACTONE DECARBOXYLASE-LIKE DOMAIN-CONTAINING PROTEIN"/>
    <property type="match status" value="1"/>
</dbReference>
<sequence length="189" mass="20660">MTGFTQDRLGWTPWLPPLAEEELTEEHHEALVDRARAASPYFLLLARDPAVLHARTKTDNDIFHNADGGLPRAERELAATATSRRNGCVFCASVHARFASHHSKRPEDVQRLLDQGVGAPQDARWQAVVDAAAALASTPSDLGPEHIDALRDAGLDDLAVSDVIHAAAFFNWANRLMLSLGEPVEEATR</sequence>
<dbReference type="Gene3D" id="1.20.1290.10">
    <property type="entry name" value="AhpD-like"/>
    <property type="match status" value="1"/>
</dbReference>
<dbReference type="SUPFAM" id="SSF69118">
    <property type="entry name" value="AhpD-like"/>
    <property type="match status" value="1"/>
</dbReference>
<evidence type="ECO:0000313" key="3">
    <source>
        <dbReference type="Proteomes" id="UP000198953"/>
    </source>
</evidence>
<gene>
    <name evidence="2" type="ORF">SAMN05660976_03292</name>
</gene>
<reference evidence="2 3" key="1">
    <citation type="submission" date="2016-10" db="EMBL/GenBank/DDBJ databases">
        <authorList>
            <person name="de Groot N.N."/>
        </authorList>
    </citation>
    <scope>NUCLEOTIDE SEQUENCE [LARGE SCALE GENOMIC DNA]</scope>
    <source>
        <strain evidence="2 3">DSM 43357</strain>
    </source>
</reference>
<dbReference type="STRING" id="46177.SAMN05660976_03292"/>
<dbReference type="OrthoDB" id="3667834at2"/>
<dbReference type="InterPro" id="IPR010195">
    <property type="entry name" value="Uncharacterised_peroxidase-rel"/>
</dbReference>
<dbReference type="InterPro" id="IPR029032">
    <property type="entry name" value="AhpD-like"/>
</dbReference>
<protein>
    <submittedName>
        <fullName evidence="2">Alkylhydroperoxidase domain protein, Avi_7169 family</fullName>
    </submittedName>
</protein>
<keyword evidence="2" id="KW-0575">Peroxidase</keyword>
<dbReference type="Pfam" id="PF02627">
    <property type="entry name" value="CMD"/>
    <property type="match status" value="1"/>
</dbReference>
<dbReference type="InterPro" id="IPR004675">
    <property type="entry name" value="AhpD_core"/>
</dbReference>
<evidence type="ECO:0000259" key="1">
    <source>
        <dbReference type="Pfam" id="PF02627"/>
    </source>
</evidence>
<keyword evidence="2" id="KW-0560">Oxidoreductase</keyword>
<dbReference type="NCBIfam" id="TIGR01926">
    <property type="entry name" value="peroxid_rel"/>
    <property type="match status" value="1"/>
</dbReference>
<dbReference type="EMBL" id="FOBF01000007">
    <property type="protein sequence ID" value="SEL78115.1"/>
    <property type="molecule type" value="Genomic_DNA"/>
</dbReference>
<keyword evidence="3" id="KW-1185">Reference proteome</keyword>
<dbReference type="RefSeq" id="WP_091101249.1">
    <property type="nucleotide sequence ID" value="NZ_FOBF01000007.1"/>
</dbReference>
<accession>A0A1H7T0Q5</accession>
<dbReference type="NCBIfam" id="TIGR04030">
    <property type="entry name" value="perox_Avi_7169"/>
    <property type="match status" value="1"/>
</dbReference>
<dbReference type="AlphaFoldDB" id="A0A1H7T0Q5"/>
<dbReference type="NCBIfam" id="TIGR00778">
    <property type="entry name" value="ahpD_dom"/>
    <property type="match status" value="1"/>
</dbReference>
<proteinExistence type="predicted"/>
<dbReference type="PANTHER" id="PTHR35446">
    <property type="entry name" value="SI:CH211-175M2.5"/>
    <property type="match status" value="1"/>
</dbReference>
<name>A0A1H7T0Q5_9ACTN</name>
<dbReference type="InterPro" id="IPR003779">
    <property type="entry name" value="CMD-like"/>
</dbReference>
<dbReference type="GO" id="GO:0051920">
    <property type="term" value="F:peroxiredoxin activity"/>
    <property type="evidence" value="ECO:0007669"/>
    <property type="project" value="InterPro"/>
</dbReference>
<dbReference type="InterPro" id="IPR023923">
    <property type="entry name" value="AhpD_Avi7169"/>
</dbReference>
<dbReference type="Proteomes" id="UP000198953">
    <property type="component" value="Unassembled WGS sequence"/>
</dbReference>